<keyword evidence="2" id="KW-1133">Transmembrane helix</keyword>
<feature type="transmembrane region" description="Helical" evidence="2">
    <location>
        <begin position="193"/>
        <end position="220"/>
    </location>
</feature>
<name>A0A3E0W574_9MICO</name>
<comment type="caution">
    <text evidence="3">The sequence shown here is derived from an EMBL/GenBank/DDBJ whole genome shotgun (WGS) entry which is preliminary data.</text>
</comment>
<evidence type="ECO:0000256" key="2">
    <source>
        <dbReference type="SAM" id="Phobius"/>
    </source>
</evidence>
<feature type="region of interest" description="Disordered" evidence="1">
    <location>
        <begin position="1"/>
        <end position="56"/>
    </location>
</feature>
<evidence type="ECO:0000313" key="4">
    <source>
        <dbReference type="Proteomes" id="UP000256541"/>
    </source>
</evidence>
<dbReference type="RefSeq" id="WP_253258837.1">
    <property type="nucleotide sequence ID" value="NZ_NBXB01000009.1"/>
</dbReference>
<keyword evidence="2" id="KW-0472">Membrane</keyword>
<sequence length="235" mass="23955">MSTPSNTPDSRRLGKAETAADSADATTAPDGRSTSGASAVAAEDQRSHREEVLEREKEKYGGVKIGSAFFGWLTATGTAVILTALVAATGAAVGLGNANGNTAQVAQAATENANTVGIIGAIALLVVLFVAYFAGGYVAGRMARFNGAKQGLFVWLWAIVIAIVVAIIAAIAGSQYNILGNLNSYPRIPIDEGTLTVTGIITLVVVAVASLAGAILGGLAGMRFHRKVDRAGLGR</sequence>
<feature type="transmembrane region" description="Helical" evidence="2">
    <location>
        <begin position="69"/>
        <end position="95"/>
    </location>
</feature>
<feature type="compositionally biased region" description="Basic and acidic residues" evidence="1">
    <location>
        <begin position="43"/>
        <end position="56"/>
    </location>
</feature>
<proteinExistence type="predicted"/>
<dbReference type="Proteomes" id="UP000256541">
    <property type="component" value="Unassembled WGS sequence"/>
</dbReference>
<reference evidence="3 4" key="1">
    <citation type="submission" date="2017-04" db="EMBL/GenBank/DDBJ databases">
        <title>Comparative genome analysis of Subtercola boreus.</title>
        <authorList>
            <person name="Cho Y.-J."/>
            <person name="Cho A."/>
            <person name="Kim O.-S."/>
            <person name="Lee J.-I."/>
        </authorList>
    </citation>
    <scope>NUCLEOTIDE SEQUENCE [LARGE SCALE GENOMIC DNA]</scope>
    <source>
        <strain evidence="3 4">P27479</strain>
    </source>
</reference>
<organism evidence="3 4">
    <name type="scientific">Subtercola boreus</name>
    <dbReference type="NCBI Taxonomy" id="120213"/>
    <lineage>
        <taxon>Bacteria</taxon>
        <taxon>Bacillati</taxon>
        <taxon>Actinomycetota</taxon>
        <taxon>Actinomycetes</taxon>
        <taxon>Micrococcales</taxon>
        <taxon>Microbacteriaceae</taxon>
        <taxon>Subtercola</taxon>
    </lineage>
</organism>
<feature type="transmembrane region" description="Helical" evidence="2">
    <location>
        <begin position="115"/>
        <end position="140"/>
    </location>
</feature>
<dbReference type="AlphaFoldDB" id="A0A3E0W574"/>
<accession>A0A3E0W574</accession>
<feature type="compositionally biased region" description="Low complexity" evidence="1">
    <location>
        <begin position="16"/>
        <end position="30"/>
    </location>
</feature>
<keyword evidence="2" id="KW-0812">Transmembrane</keyword>
<feature type="transmembrane region" description="Helical" evidence="2">
    <location>
        <begin position="152"/>
        <end position="173"/>
    </location>
</feature>
<gene>
    <name evidence="3" type="ORF">B7R22_02235</name>
</gene>
<protein>
    <submittedName>
        <fullName evidence="3">Uncharacterized protein</fullName>
    </submittedName>
</protein>
<evidence type="ECO:0000256" key="1">
    <source>
        <dbReference type="SAM" id="MobiDB-lite"/>
    </source>
</evidence>
<evidence type="ECO:0000313" key="3">
    <source>
        <dbReference type="EMBL" id="RFA16889.1"/>
    </source>
</evidence>
<dbReference type="EMBL" id="NBXB01000009">
    <property type="protein sequence ID" value="RFA16889.1"/>
    <property type="molecule type" value="Genomic_DNA"/>
</dbReference>